<organism evidence="2">
    <name type="scientific">Xenopus tropicalis</name>
    <name type="common">Western clawed frog</name>
    <name type="synonym">Silurana tropicalis</name>
    <dbReference type="NCBI Taxonomy" id="8364"/>
    <lineage>
        <taxon>Eukaryota</taxon>
        <taxon>Metazoa</taxon>
        <taxon>Chordata</taxon>
        <taxon>Craniata</taxon>
        <taxon>Vertebrata</taxon>
        <taxon>Euteleostomi</taxon>
        <taxon>Amphibia</taxon>
        <taxon>Batrachia</taxon>
        <taxon>Anura</taxon>
        <taxon>Pipoidea</taxon>
        <taxon>Pipidae</taxon>
        <taxon>Xenopodinae</taxon>
        <taxon>Xenopus</taxon>
        <taxon>Silurana</taxon>
    </lineage>
</organism>
<dbReference type="GO" id="GO:1902004">
    <property type="term" value="P:positive regulation of amyloid-beta formation"/>
    <property type="evidence" value="ECO:0000318"/>
    <property type="project" value="GO_Central"/>
</dbReference>
<dbReference type="Pfam" id="PF14959">
    <property type="entry name" value="GSAP-16"/>
    <property type="match status" value="1"/>
</dbReference>
<feature type="domain" description="Gamma-secretase-activating protein C-terminal" evidence="1">
    <location>
        <begin position="629"/>
        <end position="741"/>
    </location>
</feature>
<evidence type="ECO:0000313" key="5">
    <source>
        <dbReference type="Xenbase" id="XB-GENE-940200"/>
    </source>
</evidence>
<dbReference type="PANTHER" id="PTHR13630">
    <property type="entry name" value="GAMMA-SECRETASE-ACTIVATING PROTEIN"/>
    <property type="match status" value="1"/>
</dbReference>
<evidence type="ECO:0000259" key="1">
    <source>
        <dbReference type="Pfam" id="PF14959"/>
    </source>
</evidence>
<dbReference type="Proteomes" id="UP000008143">
    <property type="component" value="Chromosome 3"/>
</dbReference>
<dbReference type="CDD" id="cd23105">
    <property type="entry name" value="GSAP"/>
    <property type="match status" value="1"/>
</dbReference>
<dbReference type="RefSeq" id="XP_012815466.2">
    <property type="nucleotide sequence ID" value="XM_012960012.3"/>
</dbReference>
<name>A0A803K2I1_XENTR</name>
<accession>A0A803K2I1</accession>
<protein>
    <submittedName>
        <fullName evidence="2">Gamma-secretase activating protein</fullName>
    </submittedName>
    <submittedName>
        <fullName evidence="4">Gamma-secretase-activating protein isoform X1</fullName>
    </submittedName>
</protein>
<gene>
    <name evidence="2 4 5" type="primary">gsap</name>
</gene>
<dbReference type="GeneID" id="100494433"/>
<keyword evidence="3" id="KW-1185">Reference proteome</keyword>
<dbReference type="InterPro" id="IPR026172">
    <property type="entry name" value="GSAP_fam"/>
</dbReference>
<dbReference type="AGR" id="Xenbase:XB-GENE-940200"/>
<dbReference type="InterPro" id="IPR028010">
    <property type="entry name" value="GSAP_C_dom"/>
</dbReference>
<dbReference type="OMA" id="CANQSRN"/>
<dbReference type="OrthoDB" id="9997853at2759"/>
<evidence type="ECO:0000313" key="3">
    <source>
        <dbReference type="Proteomes" id="UP000008143"/>
    </source>
</evidence>
<dbReference type="AlphaFoldDB" id="A0A803K2I1"/>
<proteinExistence type="predicted"/>
<evidence type="ECO:0000313" key="4">
    <source>
        <dbReference type="RefSeq" id="XP_012815466.2"/>
    </source>
</evidence>
<evidence type="ECO:0000313" key="2">
    <source>
        <dbReference type="Ensembl" id="ENSXETP00000114524"/>
    </source>
</evidence>
<reference evidence="4" key="3">
    <citation type="submission" date="2025-04" db="UniProtKB">
        <authorList>
            <consortium name="RefSeq"/>
        </authorList>
    </citation>
    <scope>IDENTIFICATION</scope>
    <source>
        <strain evidence="4">Nigerian</strain>
        <tissue evidence="4">Liver and blood</tissue>
    </source>
</reference>
<dbReference type="Ensembl" id="ENSXETT00000121306">
    <property type="protein sequence ID" value="ENSXETP00000114524"/>
    <property type="gene ID" value="ENSXETG00000045388"/>
</dbReference>
<dbReference type="GO" id="GO:0005802">
    <property type="term" value="C:trans-Golgi network"/>
    <property type="evidence" value="ECO:0000318"/>
    <property type="project" value="GO_Central"/>
</dbReference>
<reference evidence="2" key="2">
    <citation type="submission" date="2021-03" db="UniProtKB">
        <authorList>
            <consortium name="Ensembl"/>
        </authorList>
    </citation>
    <scope>IDENTIFICATION</scope>
</reference>
<dbReference type="PANTHER" id="PTHR13630:SF1">
    <property type="entry name" value="GAMMA-SECRETASE-ACTIVATING PROTEIN"/>
    <property type="match status" value="1"/>
</dbReference>
<dbReference type="CTD" id="54103"/>
<dbReference type="GeneTree" id="ENSGT00390000012875"/>
<dbReference type="Xenbase" id="XB-GENE-940200">
    <property type="gene designation" value="gsap"/>
</dbReference>
<sequence>MVLDFCASFSLQRDVMPWILAREASEISKRNSRTLRIVNVERNGRVLFTWKGGDGLTNIGLYDPDLRQNEMLYSFDKDLLIISCSVNCEKSLLALSYCNSVKEHQYEPLRTVSKYLALLIEIKPVNNVRVLKAVDYDIRVQFLYPTEDVCPFPESHLLLVSKEKYIEQFHVILTVEGDSSVVIKNSGKLPRERIAEDFVWVQWDMLHQRLFYIIPKHSSCVLHCIQFYHEDHFKIIFEVSLEIIFVYQAVCLINLGFDPYEVKEQESSTSLNIQVFTDNTGGLCLFYLQPFKDAKEVKYMVIFLHRGCSKTFKVALSAEEMKQLKKMSFINLGGYVAVYLPDHFLHLINTRHPDLMCYHLFLADTDARIGEICCDGPVQSVLMSSVIEYCQGILFSVSLNHLLLLKYLWTCKRDCERLAVLHCFLLHLDQKPLWETEIIEWICENLSVCQMFDPIQEFIIASLYRRMSLETIYLDKLLPYTSLPFWNQGIEGVLWSSDITDMPILKIGMFKGFWEKFHSELEYMKHTHHNNPVHRRDWCKQIADVDTQEWRNIIYQRNILENAKKVILNMETWSSDQRIVPLHQEEDYLQKDLMWLMTIKLKDHLSQPLLHVGKNNIDKIVLDYISKQLDLICLILEVVWKKYNLDLYAFSFLFICSSSRGCSSDYSAFYMMCHISESAIKLGMPLPPGFQTLHLVLGVRCLPLGNLLHYIDAGILQLTEAFAVKLLKELDDNESNEKLKYSIIVRLPERICQNIHRLWDHAISNNCIARKYVEQLLCKLKKRECHLAGQAACSQSALSMNFLPLNYLIKMLSTIEEQALNPFEEDNIDAAFLEEIALKQTTVLLRLHKS</sequence>
<reference evidence="2" key="1">
    <citation type="journal article" date="2010" name="Science">
        <title>The genome of the Western clawed frog Xenopus tropicalis.</title>
        <authorList>
            <person name="Hellsten U."/>
            <person name="Harland R.M."/>
            <person name="Gilchrist M.J."/>
            <person name="Hendrix D."/>
            <person name="Jurka J."/>
            <person name="Kapitonov V."/>
            <person name="Ovcharenko I."/>
            <person name="Putnam N.H."/>
            <person name="Shu S."/>
            <person name="Taher L."/>
            <person name="Blitz I.L."/>
            <person name="Blumberg B."/>
            <person name="Dichmann D.S."/>
            <person name="Dubchak I."/>
            <person name="Amaya E."/>
            <person name="Detter J.C."/>
            <person name="Fletcher R."/>
            <person name="Gerhard D.S."/>
            <person name="Goodstein D."/>
            <person name="Graves T."/>
            <person name="Grigoriev I.V."/>
            <person name="Grimwood J."/>
            <person name="Kawashima T."/>
            <person name="Lindquist E."/>
            <person name="Lucas S.M."/>
            <person name="Mead P.E."/>
            <person name="Mitros T."/>
            <person name="Ogino H."/>
            <person name="Ohta Y."/>
            <person name="Poliakov A.V."/>
            <person name="Pollet N."/>
            <person name="Robert J."/>
            <person name="Salamov A."/>
            <person name="Sater A.K."/>
            <person name="Schmutz J."/>
            <person name="Terry A."/>
            <person name="Vize P.D."/>
            <person name="Warren W.C."/>
            <person name="Wells D."/>
            <person name="Wills A."/>
            <person name="Wilson R.K."/>
            <person name="Zimmerman L.B."/>
            <person name="Zorn A.M."/>
            <person name="Grainger R."/>
            <person name="Grammer T."/>
            <person name="Khokha M.K."/>
            <person name="Richardson P.M."/>
            <person name="Rokhsar D.S."/>
        </authorList>
    </citation>
    <scope>NUCLEOTIDE SEQUENCE [LARGE SCALE GENOMIC DNA]</scope>
    <source>
        <strain evidence="2">Nigerian</strain>
    </source>
</reference>